<protein>
    <recommendedName>
        <fullName evidence="1">DNA replication complex GINS protein SLD5</fullName>
    </recommendedName>
</protein>
<reference evidence="3 4" key="1">
    <citation type="submission" date="2024-04" db="EMBL/GenBank/DDBJ databases">
        <title>Tritrichomonas musculus Genome.</title>
        <authorList>
            <person name="Alves-Ferreira E."/>
            <person name="Grigg M."/>
            <person name="Lorenzi H."/>
            <person name="Galac M."/>
        </authorList>
    </citation>
    <scope>NUCLEOTIDE SEQUENCE [LARGE SCALE GENOMIC DNA]</scope>
    <source>
        <strain evidence="3 4">EAF2021</strain>
    </source>
</reference>
<accession>A0ABR2JKR0</accession>
<dbReference type="Gene3D" id="1.20.58.1030">
    <property type="match status" value="1"/>
</dbReference>
<keyword evidence="1" id="KW-0235">DNA replication</keyword>
<proteinExistence type="inferred from homology"/>
<keyword evidence="1" id="KW-0539">Nucleus</keyword>
<evidence type="ECO:0000256" key="2">
    <source>
        <dbReference type="SAM" id="Coils"/>
    </source>
</evidence>
<keyword evidence="2" id="KW-0175">Coiled coil</keyword>
<comment type="caution">
    <text evidence="3">The sequence shown here is derived from an EMBL/GenBank/DDBJ whole genome shotgun (WGS) entry which is preliminary data.</text>
</comment>
<dbReference type="Proteomes" id="UP001470230">
    <property type="component" value="Unassembled WGS sequence"/>
</dbReference>
<comment type="function">
    <text evidence="1">The GINS complex plays an essential role in the initiation of DNA replication.</text>
</comment>
<evidence type="ECO:0000313" key="3">
    <source>
        <dbReference type="EMBL" id="KAK8878148.1"/>
    </source>
</evidence>
<keyword evidence="4" id="KW-1185">Reference proteome</keyword>
<feature type="coiled-coil region" evidence="2">
    <location>
        <begin position="30"/>
        <end position="57"/>
    </location>
</feature>
<name>A0ABR2JKR0_9EUKA</name>
<dbReference type="InterPro" id="IPR036224">
    <property type="entry name" value="GINS_bundle-like_dom_sf"/>
</dbReference>
<organism evidence="3 4">
    <name type="scientific">Tritrichomonas musculus</name>
    <dbReference type="NCBI Taxonomy" id="1915356"/>
    <lineage>
        <taxon>Eukaryota</taxon>
        <taxon>Metamonada</taxon>
        <taxon>Parabasalia</taxon>
        <taxon>Tritrichomonadida</taxon>
        <taxon>Tritrichomonadidae</taxon>
        <taxon>Tritrichomonas</taxon>
    </lineage>
</organism>
<dbReference type="InterPro" id="IPR008591">
    <property type="entry name" value="GINS_Sld5"/>
</dbReference>
<dbReference type="PANTHER" id="PTHR21206:SF0">
    <property type="entry name" value="DNA REPLICATION COMPLEX GINS PROTEIN SLD5"/>
    <property type="match status" value="1"/>
</dbReference>
<dbReference type="PIRSF" id="PIRSF007764">
    <property type="entry name" value="Sld5"/>
    <property type="match status" value="1"/>
</dbReference>
<dbReference type="EMBL" id="JAPFFF010000011">
    <property type="protein sequence ID" value="KAK8878148.1"/>
    <property type="molecule type" value="Genomic_DNA"/>
</dbReference>
<dbReference type="PANTHER" id="PTHR21206">
    <property type="entry name" value="SLD5 PROTEIN"/>
    <property type="match status" value="1"/>
</dbReference>
<sequence length="188" mass="21751">MSHHLIDELVKIVGNERSCPMLLKYQSNIIGKAENRIKSQEQKLSEVKENIQALSDIEQKFSQAMELEILRWKYLIRVYNSTRIKKIQNLIEKLIIPDHDDLSETEWEFCVNFQKAFSNALGTEDTEFTPEEKDMSPFVFFKALRDVGPRLLSSSETNEVMDISKNSINLARLQHVMELVNEGSAAFI</sequence>
<gene>
    <name evidence="3" type="ORF">M9Y10_004912</name>
</gene>
<evidence type="ECO:0000256" key="1">
    <source>
        <dbReference type="PIRNR" id="PIRNR007764"/>
    </source>
</evidence>
<comment type="similarity">
    <text evidence="1">Belongs to the GINS4/SLD5 family.</text>
</comment>
<comment type="subcellular location">
    <subcellularLocation>
        <location evidence="1">Nucleus</location>
    </subcellularLocation>
</comment>
<dbReference type="SUPFAM" id="SSF158573">
    <property type="entry name" value="GINS helical bundle-like"/>
    <property type="match status" value="1"/>
</dbReference>
<evidence type="ECO:0000313" key="4">
    <source>
        <dbReference type="Proteomes" id="UP001470230"/>
    </source>
</evidence>